<dbReference type="STRING" id="443144.GM21_0246"/>
<proteinExistence type="predicted"/>
<feature type="chain" id="PRO_5002961998" evidence="1">
    <location>
        <begin position="20"/>
        <end position="110"/>
    </location>
</feature>
<reference evidence="2" key="1">
    <citation type="submission" date="2009-07" db="EMBL/GenBank/DDBJ databases">
        <title>Complete sequence of Geobacter sp. M21.</title>
        <authorList>
            <consortium name="US DOE Joint Genome Institute"/>
            <person name="Lucas S."/>
            <person name="Copeland A."/>
            <person name="Lapidus A."/>
            <person name="Glavina del Rio T."/>
            <person name="Dalin E."/>
            <person name="Tice H."/>
            <person name="Bruce D."/>
            <person name="Goodwin L."/>
            <person name="Pitluck S."/>
            <person name="Saunders E."/>
            <person name="Brettin T."/>
            <person name="Detter J.C."/>
            <person name="Han C."/>
            <person name="Larimer F."/>
            <person name="Land M."/>
            <person name="Hauser L."/>
            <person name="Kyrpides N."/>
            <person name="Ovchinnikova G."/>
            <person name="Lovley D."/>
        </authorList>
    </citation>
    <scope>NUCLEOTIDE SEQUENCE [LARGE SCALE GENOMIC DNA]</scope>
    <source>
        <strain evidence="2">M21</strain>
    </source>
</reference>
<name>C6DY56_GEOSM</name>
<dbReference type="AlphaFoldDB" id="C6DY56"/>
<sequence>MTKTLPIAILLLAAGAAQAEELVCRGNIFSIQGEGIVARKHRFEVSGIAGADVGAVLERCRKIALERQVRAARKNPGGSFRRISEVELECTRGSEKTQIRRSIPTGQGGG</sequence>
<feature type="signal peptide" evidence="1">
    <location>
        <begin position="1"/>
        <end position="19"/>
    </location>
</feature>
<gene>
    <name evidence="2" type="ordered locus">GM21_0246</name>
</gene>
<protein>
    <submittedName>
        <fullName evidence="2">Uncharacterized protein</fullName>
    </submittedName>
</protein>
<keyword evidence="1" id="KW-0732">Signal</keyword>
<dbReference type="KEGG" id="gem:GM21_0246"/>
<evidence type="ECO:0000256" key="1">
    <source>
        <dbReference type="SAM" id="SignalP"/>
    </source>
</evidence>
<dbReference type="EMBL" id="CP001661">
    <property type="protein sequence ID" value="ACT16331.1"/>
    <property type="molecule type" value="Genomic_DNA"/>
</dbReference>
<accession>C6DY56</accession>
<evidence type="ECO:0000313" key="2">
    <source>
        <dbReference type="EMBL" id="ACT16331.1"/>
    </source>
</evidence>
<organism evidence="2">
    <name type="scientific">Geobacter sp. (strain M21)</name>
    <dbReference type="NCBI Taxonomy" id="443144"/>
    <lineage>
        <taxon>Bacteria</taxon>
        <taxon>Pseudomonadati</taxon>
        <taxon>Thermodesulfobacteriota</taxon>
        <taxon>Desulfuromonadia</taxon>
        <taxon>Geobacterales</taxon>
        <taxon>Geobacteraceae</taxon>
        <taxon>Geobacter</taxon>
    </lineage>
</organism>
<dbReference type="OrthoDB" id="5397823at2"/>
<dbReference type="HOGENOM" id="CLU_2219346_0_0_7"/>